<accession>A0A9X2GK88</accession>
<keyword evidence="1" id="KW-1133">Transmembrane helix</keyword>
<keyword evidence="1" id="KW-0472">Membrane</keyword>
<sequence length="74" mass="7723">MAAIALVFVVGTVTFAVFLVHAVGSREVEGLDVAFMVAAGLIVAVSALAAVRRRPAASIVDVYAMDGGYERVER</sequence>
<evidence type="ECO:0000313" key="3">
    <source>
        <dbReference type="Proteomes" id="UP001139648"/>
    </source>
</evidence>
<protein>
    <submittedName>
        <fullName evidence="2">Multisubunit Na+/H+ antiporter MnhB subunit</fullName>
    </submittedName>
</protein>
<keyword evidence="3" id="KW-1185">Reference proteome</keyword>
<proteinExistence type="predicted"/>
<dbReference type="RefSeq" id="WP_253747209.1">
    <property type="nucleotide sequence ID" value="NZ_BAABKA010000035.1"/>
</dbReference>
<feature type="transmembrane region" description="Helical" evidence="1">
    <location>
        <begin position="32"/>
        <end position="51"/>
    </location>
</feature>
<dbReference type="AlphaFoldDB" id="A0A9X2GK88"/>
<name>A0A9X2GK88_9ACTN</name>
<dbReference type="Proteomes" id="UP001139648">
    <property type="component" value="Unassembled WGS sequence"/>
</dbReference>
<gene>
    <name evidence="2" type="ORF">HD597_006812</name>
</gene>
<organism evidence="2 3">
    <name type="scientific">Nonomuraea thailandensis</name>
    <dbReference type="NCBI Taxonomy" id="1188745"/>
    <lineage>
        <taxon>Bacteria</taxon>
        <taxon>Bacillati</taxon>
        <taxon>Actinomycetota</taxon>
        <taxon>Actinomycetes</taxon>
        <taxon>Streptosporangiales</taxon>
        <taxon>Streptosporangiaceae</taxon>
        <taxon>Nonomuraea</taxon>
    </lineage>
</organism>
<reference evidence="2" key="1">
    <citation type="submission" date="2022-06" db="EMBL/GenBank/DDBJ databases">
        <title>Sequencing the genomes of 1000 actinobacteria strains.</title>
        <authorList>
            <person name="Klenk H.-P."/>
        </authorList>
    </citation>
    <scope>NUCLEOTIDE SEQUENCE</scope>
    <source>
        <strain evidence="2">DSM 46694</strain>
    </source>
</reference>
<evidence type="ECO:0000256" key="1">
    <source>
        <dbReference type="SAM" id="Phobius"/>
    </source>
</evidence>
<keyword evidence="1" id="KW-0812">Transmembrane</keyword>
<dbReference type="EMBL" id="JAMZEB010000002">
    <property type="protein sequence ID" value="MCP2359792.1"/>
    <property type="molecule type" value="Genomic_DNA"/>
</dbReference>
<evidence type="ECO:0000313" key="2">
    <source>
        <dbReference type="EMBL" id="MCP2359792.1"/>
    </source>
</evidence>
<comment type="caution">
    <text evidence="2">The sequence shown here is derived from an EMBL/GenBank/DDBJ whole genome shotgun (WGS) entry which is preliminary data.</text>
</comment>